<dbReference type="Pfam" id="PF00753">
    <property type="entry name" value="Lactamase_B"/>
    <property type="match status" value="1"/>
</dbReference>
<evidence type="ECO:0000256" key="5">
    <source>
        <dbReference type="SAM" id="SignalP"/>
    </source>
</evidence>
<evidence type="ECO:0000313" key="7">
    <source>
        <dbReference type="EMBL" id="KAJ7718414.1"/>
    </source>
</evidence>
<dbReference type="InterPro" id="IPR036866">
    <property type="entry name" value="RibonucZ/Hydroxyglut_hydro"/>
</dbReference>
<evidence type="ECO:0000256" key="4">
    <source>
        <dbReference type="ARBA" id="ARBA00022833"/>
    </source>
</evidence>
<dbReference type="SMART" id="SM00849">
    <property type="entry name" value="Lactamase_B"/>
    <property type="match status" value="1"/>
</dbReference>
<reference evidence="7" key="1">
    <citation type="submission" date="2023-03" db="EMBL/GenBank/DDBJ databases">
        <title>Massive genome expansion in bonnet fungi (Mycena s.s.) driven by repeated elements and novel gene families across ecological guilds.</title>
        <authorList>
            <consortium name="Lawrence Berkeley National Laboratory"/>
            <person name="Harder C.B."/>
            <person name="Miyauchi S."/>
            <person name="Viragh M."/>
            <person name="Kuo A."/>
            <person name="Thoen E."/>
            <person name="Andreopoulos B."/>
            <person name="Lu D."/>
            <person name="Skrede I."/>
            <person name="Drula E."/>
            <person name="Henrissat B."/>
            <person name="Morin E."/>
            <person name="Kohler A."/>
            <person name="Barry K."/>
            <person name="LaButti K."/>
            <person name="Morin E."/>
            <person name="Salamov A."/>
            <person name="Lipzen A."/>
            <person name="Mereny Z."/>
            <person name="Hegedus B."/>
            <person name="Baldrian P."/>
            <person name="Stursova M."/>
            <person name="Weitz H."/>
            <person name="Taylor A."/>
            <person name="Grigoriev I.V."/>
            <person name="Nagy L.G."/>
            <person name="Martin F."/>
            <person name="Kauserud H."/>
        </authorList>
    </citation>
    <scope>NUCLEOTIDE SEQUENCE</scope>
    <source>
        <strain evidence="7">CBHHK188m</strain>
    </source>
</reference>
<gene>
    <name evidence="7" type="ORF">DFH07DRAFT_761583</name>
</gene>
<name>A0AAD7HED7_9AGAR</name>
<keyword evidence="2" id="KW-0479">Metal-binding</keyword>
<dbReference type="Gene3D" id="3.60.15.10">
    <property type="entry name" value="Ribonuclease Z/Hydroxyacylglutathione hydrolase-like"/>
    <property type="match status" value="1"/>
</dbReference>
<proteinExistence type="inferred from homology"/>
<dbReference type="PANTHER" id="PTHR42978">
    <property type="entry name" value="QUORUM-QUENCHING LACTONASE YTNP-RELATED-RELATED"/>
    <property type="match status" value="1"/>
</dbReference>
<dbReference type="GO" id="GO:0016787">
    <property type="term" value="F:hydrolase activity"/>
    <property type="evidence" value="ECO:0007669"/>
    <property type="project" value="UniProtKB-KW"/>
</dbReference>
<organism evidence="7 8">
    <name type="scientific">Mycena maculata</name>
    <dbReference type="NCBI Taxonomy" id="230809"/>
    <lineage>
        <taxon>Eukaryota</taxon>
        <taxon>Fungi</taxon>
        <taxon>Dikarya</taxon>
        <taxon>Basidiomycota</taxon>
        <taxon>Agaricomycotina</taxon>
        <taxon>Agaricomycetes</taxon>
        <taxon>Agaricomycetidae</taxon>
        <taxon>Agaricales</taxon>
        <taxon>Marasmiineae</taxon>
        <taxon>Mycenaceae</taxon>
        <taxon>Mycena</taxon>
    </lineage>
</organism>
<dbReference type="InterPro" id="IPR001279">
    <property type="entry name" value="Metallo-B-lactamas"/>
</dbReference>
<keyword evidence="3" id="KW-0378">Hydrolase</keyword>
<dbReference type="SUPFAM" id="SSF56281">
    <property type="entry name" value="Metallo-hydrolase/oxidoreductase"/>
    <property type="match status" value="1"/>
</dbReference>
<accession>A0AAD7HED7</accession>
<evidence type="ECO:0000313" key="8">
    <source>
        <dbReference type="Proteomes" id="UP001215280"/>
    </source>
</evidence>
<dbReference type="CDD" id="cd07730">
    <property type="entry name" value="metallo-hydrolase-like_MBL-fold"/>
    <property type="match status" value="1"/>
</dbReference>
<dbReference type="GO" id="GO:0046872">
    <property type="term" value="F:metal ion binding"/>
    <property type="evidence" value="ECO:0007669"/>
    <property type="project" value="UniProtKB-KW"/>
</dbReference>
<evidence type="ECO:0000259" key="6">
    <source>
        <dbReference type="SMART" id="SM00849"/>
    </source>
</evidence>
<dbReference type="PANTHER" id="PTHR42978:SF5">
    <property type="entry name" value="METALLO-BETA-LACTAMASE DOMAIN-CONTAINING PROTEIN"/>
    <property type="match status" value="1"/>
</dbReference>
<dbReference type="InterPro" id="IPR051013">
    <property type="entry name" value="MBL_superfamily_lactonases"/>
</dbReference>
<feature type="chain" id="PRO_5042052586" evidence="5">
    <location>
        <begin position="17"/>
        <end position="381"/>
    </location>
</feature>
<dbReference type="Proteomes" id="UP001215280">
    <property type="component" value="Unassembled WGS sequence"/>
</dbReference>
<comment type="caution">
    <text evidence="7">The sequence shown here is derived from an EMBL/GenBank/DDBJ whole genome shotgun (WGS) entry which is preliminary data.</text>
</comment>
<evidence type="ECO:0000256" key="1">
    <source>
        <dbReference type="ARBA" id="ARBA00007749"/>
    </source>
</evidence>
<keyword evidence="5" id="KW-0732">Signal</keyword>
<sequence length="381" mass="41280">MSFSCILRRLLTLTLGAVPILAGFQDFGIPASDSTVDVKAFNVANFTLNNLTHVFVHPVLPGRETITLPMHAFLVEHQSSQKTFMFDLGMRNDPQNLTPAFAEFFSSGAITVGNFKDITELLQDGGISLDSIDMVFWSHGHFDHIGDMSKFPNSTQIVVSSKTNLTIFPVSSASDLQASDLDGHEVSTLDFDNANLTISGMPAIDYFGDGSFYLLDTPGHLTGHMTALARVTPTSFILLGADALHHAGELRPHGNFETNFPCPGDLLDAARDAISTDFFWSSNSTPGAFDLPSRAQPLFAVSDTTDSFYVDPVEATVSIDKIAALDADADFFVLFSHDLSITAILPYFPASLSGWQVEGLKPSSVWLFVDPANPAFLFSPV</sequence>
<keyword evidence="4" id="KW-0862">Zinc</keyword>
<feature type="signal peptide" evidence="5">
    <location>
        <begin position="1"/>
        <end position="16"/>
    </location>
</feature>
<evidence type="ECO:0000256" key="2">
    <source>
        <dbReference type="ARBA" id="ARBA00022723"/>
    </source>
</evidence>
<protein>
    <submittedName>
        <fullName evidence="7">Beta-lactamase-like protein</fullName>
    </submittedName>
</protein>
<evidence type="ECO:0000256" key="3">
    <source>
        <dbReference type="ARBA" id="ARBA00022801"/>
    </source>
</evidence>
<dbReference type="AlphaFoldDB" id="A0AAD7HED7"/>
<comment type="similarity">
    <text evidence="1">Belongs to the metallo-beta-lactamase superfamily.</text>
</comment>
<feature type="domain" description="Metallo-beta-lactamase" evidence="6">
    <location>
        <begin position="69"/>
        <end position="282"/>
    </location>
</feature>
<dbReference type="EMBL" id="JARJLG010000306">
    <property type="protein sequence ID" value="KAJ7718414.1"/>
    <property type="molecule type" value="Genomic_DNA"/>
</dbReference>
<keyword evidence="8" id="KW-1185">Reference proteome</keyword>